<dbReference type="EMBL" id="BSOW01000002">
    <property type="protein sequence ID" value="GLR83773.1"/>
    <property type="molecule type" value="Genomic_DNA"/>
</dbReference>
<gene>
    <name evidence="1" type="ORF">GCM10007857_04830</name>
</gene>
<name>A0ABQ6AND8_9BRAD</name>
<evidence type="ECO:0000313" key="2">
    <source>
        <dbReference type="Proteomes" id="UP001156905"/>
    </source>
</evidence>
<dbReference type="Proteomes" id="UP001156905">
    <property type="component" value="Unassembled WGS sequence"/>
</dbReference>
<evidence type="ECO:0000313" key="1">
    <source>
        <dbReference type="EMBL" id="GLR83773.1"/>
    </source>
</evidence>
<comment type="caution">
    <text evidence="1">The sequence shown here is derived from an EMBL/GenBank/DDBJ whole genome shotgun (WGS) entry which is preliminary data.</text>
</comment>
<proteinExistence type="predicted"/>
<sequence length="293" mass="33335">MTFDWKIARRAVRTRAARSEVEVLLMRYGKIIRRRWVRVAKLAVKTALELDGEVIRVMSAIDERAGELYVKFIKKYPFIGKLSRQEWNEAIARLINRGNKEDVKAIRGVIVERFVQGMDEFAKLYDEMAVLAAKTKGWQKPEIVSGVRTPNGRELADWMIVSQHPDGRIWIMAIVESKSISNTKDLVEHKGADFGQHLWDIYRALGEGMDVERTTSGQVTKTRYLPPNVVGGVPSATSSGFGTRFIAVKPRDFTTGELNRLGVQGIRIEQWPWPVDERRMLDLVNDLLGELGP</sequence>
<accession>A0ABQ6AND8</accession>
<reference evidence="2" key="1">
    <citation type="journal article" date="2019" name="Int. J. Syst. Evol. Microbiol.">
        <title>The Global Catalogue of Microorganisms (GCM) 10K type strain sequencing project: providing services to taxonomists for standard genome sequencing and annotation.</title>
        <authorList>
            <consortium name="The Broad Institute Genomics Platform"/>
            <consortium name="The Broad Institute Genome Sequencing Center for Infectious Disease"/>
            <person name="Wu L."/>
            <person name="Ma J."/>
        </authorList>
    </citation>
    <scope>NUCLEOTIDE SEQUENCE [LARGE SCALE GENOMIC DNA]</scope>
    <source>
        <strain evidence="2">NBRC 102520</strain>
    </source>
</reference>
<organism evidence="1 2">
    <name type="scientific">Bradyrhizobium iriomotense</name>
    <dbReference type="NCBI Taxonomy" id="441950"/>
    <lineage>
        <taxon>Bacteria</taxon>
        <taxon>Pseudomonadati</taxon>
        <taxon>Pseudomonadota</taxon>
        <taxon>Alphaproteobacteria</taxon>
        <taxon>Hyphomicrobiales</taxon>
        <taxon>Nitrobacteraceae</taxon>
        <taxon>Bradyrhizobium</taxon>
    </lineage>
</organism>
<dbReference type="RefSeq" id="WP_284260627.1">
    <property type="nucleotide sequence ID" value="NZ_BSOW01000002.1"/>
</dbReference>
<protein>
    <submittedName>
        <fullName evidence="1">Uncharacterized protein</fullName>
    </submittedName>
</protein>
<keyword evidence="2" id="KW-1185">Reference proteome</keyword>